<evidence type="ECO:0000313" key="1">
    <source>
        <dbReference type="EMBL" id="KAJ1119047.1"/>
    </source>
</evidence>
<proteinExistence type="predicted"/>
<sequence>MQYSPRMLMSSFLLRPCPQRTTRYARVKENRRRTSALTLTYLTVLAPPSLRAFPSRLLQPVRDLDGASNLVSVYSYRFCRCTKEK</sequence>
<dbReference type="AlphaFoldDB" id="A0AAV7NVD6"/>
<gene>
    <name evidence="1" type="ORF">NDU88_007233</name>
</gene>
<dbReference type="EMBL" id="JANPWB010000012">
    <property type="protein sequence ID" value="KAJ1119047.1"/>
    <property type="molecule type" value="Genomic_DNA"/>
</dbReference>
<evidence type="ECO:0000313" key="2">
    <source>
        <dbReference type="Proteomes" id="UP001066276"/>
    </source>
</evidence>
<name>A0AAV7NVD6_PLEWA</name>
<reference evidence="1" key="1">
    <citation type="journal article" date="2022" name="bioRxiv">
        <title>Sequencing and chromosome-scale assembly of the giantPleurodeles waltlgenome.</title>
        <authorList>
            <person name="Brown T."/>
            <person name="Elewa A."/>
            <person name="Iarovenko S."/>
            <person name="Subramanian E."/>
            <person name="Araus A.J."/>
            <person name="Petzold A."/>
            <person name="Susuki M."/>
            <person name="Suzuki K.-i.T."/>
            <person name="Hayashi T."/>
            <person name="Toyoda A."/>
            <person name="Oliveira C."/>
            <person name="Osipova E."/>
            <person name="Leigh N.D."/>
            <person name="Simon A."/>
            <person name="Yun M.H."/>
        </authorList>
    </citation>
    <scope>NUCLEOTIDE SEQUENCE</scope>
    <source>
        <strain evidence="1">20211129_DDA</strain>
        <tissue evidence="1">Liver</tissue>
    </source>
</reference>
<dbReference type="Proteomes" id="UP001066276">
    <property type="component" value="Chromosome 8"/>
</dbReference>
<accession>A0AAV7NVD6</accession>
<protein>
    <submittedName>
        <fullName evidence="1">Uncharacterized protein</fullName>
    </submittedName>
</protein>
<keyword evidence="2" id="KW-1185">Reference proteome</keyword>
<comment type="caution">
    <text evidence="1">The sequence shown here is derived from an EMBL/GenBank/DDBJ whole genome shotgun (WGS) entry which is preliminary data.</text>
</comment>
<organism evidence="1 2">
    <name type="scientific">Pleurodeles waltl</name>
    <name type="common">Iberian ribbed newt</name>
    <dbReference type="NCBI Taxonomy" id="8319"/>
    <lineage>
        <taxon>Eukaryota</taxon>
        <taxon>Metazoa</taxon>
        <taxon>Chordata</taxon>
        <taxon>Craniata</taxon>
        <taxon>Vertebrata</taxon>
        <taxon>Euteleostomi</taxon>
        <taxon>Amphibia</taxon>
        <taxon>Batrachia</taxon>
        <taxon>Caudata</taxon>
        <taxon>Salamandroidea</taxon>
        <taxon>Salamandridae</taxon>
        <taxon>Pleurodelinae</taxon>
        <taxon>Pleurodeles</taxon>
    </lineage>
</organism>